<evidence type="ECO:0000256" key="1">
    <source>
        <dbReference type="SAM" id="Phobius"/>
    </source>
</evidence>
<proteinExistence type="predicted"/>
<gene>
    <name evidence="2" type="ORF">GC098_22305</name>
</gene>
<dbReference type="EMBL" id="WHOA01000148">
    <property type="protein sequence ID" value="NOU74096.1"/>
    <property type="molecule type" value="Genomic_DNA"/>
</dbReference>
<evidence type="ECO:0000313" key="2">
    <source>
        <dbReference type="EMBL" id="NOU74096.1"/>
    </source>
</evidence>
<keyword evidence="3" id="KW-1185">Reference proteome</keyword>
<keyword evidence="1" id="KW-1133">Transmembrane helix</keyword>
<dbReference type="RefSeq" id="WP_171645599.1">
    <property type="nucleotide sequence ID" value="NZ_WHOA01000148.1"/>
</dbReference>
<accession>A0ABX1XZX7</accession>
<comment type="caution">
    <text evidence="2">The sequence shown here is derived from an EMBL/GenBank/DDBJ whole genome shotgun (WGS) entry which is preliminary data.</text>
</comment>
<keyword evidence="1" id="KW-0812">Transmembrane</keyword>
<feature type="transmembrane region" description="Helical" evidence="1">
    <location>
        <begin position="48"/>
        <end position="68"/>
    </location>
</feature>
<reference evidence="2 3" key="1">
    <citation type="submission" date="2019-10" db="EMBL/GenBank/DDBJ databases">
        <title>Description of Paenibacillus terrestris sp. nov.</title>
        <authorList>
            <person name="Carlier A."/>
            <person name="Qi S."/>
        </authorList>
    </citation>
    <scope>NUCLEOTIDE SEQUENCE [LARGE SCALE GENOMIC DNA]</scope>
    <source>
        <strain evidence="2 3">LMG 31458</strain>
    </source>
</reference>
<sequence length="73" mass="8122">MSSNAYYLIFSVILIAAVLFTVIIGNSRTNKDGNPEYDNKTKGNWSRLTFFYVVAIALGVLALILYVVNRTST</sequence>
<name>A0ABX1XZX7_9BACL</name>
<evidence type="ECO:0000313" key="3">
    <source>
        <dbReference type="Proteomes" id="UP000616779"/>
    </source>
</evidence>
<organism evidence="2 3">
    <name type="scientific">Paenibacillus phytorum</name>
    <dbReference type="NCBI Taxonomy" id="2654977"/>
    <lineage>
        <taxon>Bacteria</taxon>
        <taxon>Bacillati</taxon>
        <taxon>Bacillota</taxon>
        <taxon>Bacilli</taxon>
        <taxon>Bacillales</taxon>
        <taxon>Paenibacillaceae</taxon>
        <taxon>Paenibacillus</taxon>
    </lineage>
</organism>
<dbReference type="Proteomes" id="UP000616779">
    <property type="component" value="Unassembled WGS sequence"/>
</dbReference>
<protein>
    <submittedName>
        <fullName evidence="2">Uncharacterized protein</fullName>
    </submittedName>
</protein>
<feature type="transmembrane region" description="Helical" evidence="1">
    <location>
        <begin position="6"/>
        <end position="27"/>
    </location>
</feature>
<keyword evidence="1" id="KW-0472">Membrane</keyword>